<feature type="transmembrane region" description="Helical" evidence="1">
    <location>
        <begin position="70"/>
        <end position="91"/>
    </location>
</feature>
<feature type="transmembrane region" description="Helical" evidence="1">
    <location>
        <begin position="184"/>
        <end position="206"/>
    </location>
</feature>
<dbReference type="AlphaFoldDB" id="A0A1G2CB76"/>
<dbReference type="GO" id="GO:0022857">
    <property type="term" value="F:transmembrane transporter activity"/>
    <property type="evidence" value="ECO:0007669"/>
    <property type="project" value="UniProtKB-UniRule"/>
</dbReference>
<dbReference type="PANTHER" id="PTHR34300:SF2">
    <property type="entry name" value="QUEUOSINE PRECURSOR TRANSPORTER-RELATED"/>
    <property type="match status" value="1"/>
</dbReference>
<dbReference type="GO" id="GO:0005886">
    <property type="term" value="C:plasma membrane"/>
    <property type="evidence" value="ECO:0007669"/>
    <property type="project" value="UniProtKB-SubCell"/>
</dbReference>
<feature type="transmembrane region" description="Helical" evidence="1">
    <location>
        <begin position="111"/>
        <end position="133"/>
    </location>
</feature>
<keyword evidence="1" id="KW-0813">Transport</keyword>
<evidence type="ECO:0000256" key="1">
    <source>
        <dbReference type="HAMAP-Rule" id="MF_02088"/>
    </source>
</evidence>
<sequence length="227" mass="25581">MFKIQKWDLLVAVYVFCIVASELMGAKTFLLFQYGSFVLNASVAIFLFPLIFTINDIIIEVHGKERARSVVRSGLVVVFLTFLFSLLAISLPPSARFGGTEAAYDAIFKSSARIAAASLIALAISEFTDIFIFAKIRERMHGRALWFRNNVSNFSAQFLDTTLFMFLAFYALNRPVADNISFLWSLILPYWLLKCLMSVIETPLVYAGVRWLRTDKVYAVASAKPTV</sequence>
<dbReference type="STRING" id="1798647.A2855_00115"/>
<proteinExistence type="inferred from homology"/>
<dbReference type="Pfam" id="PF02592">
    <property type="entry name" value="Vut_1"/>
    <property type="match status" value="1"/>
</dbReference>
<dbReference type="Proteomes" id="UP000179059">
    <property type="component" value="Unassembled WGS sequence"/>
</dbReference>
<feature type="transmembrane region" description="Helical" evidence="1">
    <location>
        <begin position="35"/>
        <end position="58"/>
    </location>
</feature>
<comment type="function">
    <text evidence="1">Involved in the import of queuosine (Q) precursors, required for Q precursor salvage.</text>
</comment>
<comment type="caution">
    <text evidence="2">The sequence shown here is derived from an EMBL/GenBank/DDBJ whole genome shotgun (WGS) entry which is preliminary data.</text>
</comment>
<dbReference type="NCBIfam" id="TIGR00697">
    <property type="entry name" value="queuosine precursor transporter"/>
    <property type="match status" value="1"/>
</dbReference>
<dbReference type="PANTHER" id="PTHR34300">
    <property type="entry name" value="QUEUOSINE PRECURSOR TRANSPORTER-RELATED"/>
    <property type="match status" value="1"/>
</dbReference>
<comment type="similarity">
    <text evidence="1">Belongs to the vitamin uptake transporter (VUT/ECF) (TC 2.A.88) family. Q precursor transporter subfamily.</text>
</comment>
<dbReference type="EMBL" id="MHKX01000008">
    <property type="protein sequence ID" value="OGY98466.1"/>
    <property type="molecule type" value="Genomic_DNA"/>
</dbReference>
<dbReference type="HAMAP" id="MF_02088">
    <property type="entry name" value="Q_prec_transport"/>
    <property type="match status" value="1"/>
</dbReference>
<keyword evidence="1" id="KW-0472">Membrane</keyword>
<keyword evidence="1" id="KW-1133">Transmembrane helix</keyword>
<gene>
    <name evidence="2" type="ORF">A2855_00115</name>
</gene>
<protein>
    <recommendedName>
        <fullName evidence="1">Probable queuosine precursor transporter</fullName>
        <shortName evidence="1">Q precursor transporter</shortName>
    </recommendedName>
</protein>
<comment type="subcellular location">
    <subcellularLocation>
        <location evidence="1">Cell membrane</location>
        <topology evidence="1">Multi-pass membrane protein</topology>
    </subcellularLocation>
</comment>
<evidence type="ECO:0000313" key="3">
    <source>
        <dbReference type="Proteomes" id="UP000179059"/>
    </source>
</evidence>
<dbReference type="InterPro" id="IPR003744">
    <property type="entry name" value="YhhQ"/>
</dbReference>
<keyword evidence="1" id="KW-0812">Transmembrane</keyword>
<keyword evidence="1" id="KW-1003">Cell membrane</keyword>
<reference evidence="2 3" key="1">
    <citation type="journal article" date="2016" name="Nat. Commun.">
        <title>Thousands of microbial genomes shed light on interconnected biogeochemical processes in an aquifer system.</title>
        <authorList>
            <person name="Anantharaman K."/>
            <person name="Brown C.T."/>
            <person name="Hug L.A."/>
            <person name="Sharon I."/>
            <person name="Castelle C.J."/>
            <person name="Probst A.J."/>
            <person name="Thomas B.C."/>
            <person name="Singh A."/>
            <person name="Wilkins M.J."/>
            <person name="Karaoz U."/>
            <person name="Brodie E.L."/>
            <person name="Williams K.H."/>
            <person name="Hubbard S.S."/>
            <person name="Banfield J.F."/>
        </authorList>
    </citation>
    <scope>NUCLEOTIDE SEQUENCE [LARGE SCALE GENOMIC DNA]</scope>
</reference>
<organism evidence="2 3">
    <name type="scientific">Candidatus Liptonbacteria bacterium RIFCSPHIGHO2_01_FULL_57_28</name>
    <dbReference type="NCBI Taxonomy" id="1798647"/>
    <lineage>
        <taxon>Bacteria</taxon>
        <taxon>Candidatus Liptoniibacteriota</taxon>
    </lineage>
</organism>
<accession>A0A1G2CB76</accession>
<feature type="transmembrane region" description="Helical" evidence="1">
    <location>
        <begin position="154"/>
        <end position="172"/>
    </location>
</feature>
<name>A0A1G2CB76_9BACT</name>
<evidence type="ECO:0000313" key="2">
    <source>
        <dbReference type="EMBL" id="OGY98466.1"/>
    </source>
</evidence>